<evidence type="ECO:0000313" key="4">
    <source>
        <dbReference type="Proteomes" id="UP000216897"/>
    </source>
</evidence>
<dbReference type="Pfam" id="PF00675">
    <property type="entry name" value="Peptidase_M16"/>
    <property type="match status" value="1"/>
</dbReference>
<comment type="caution">
    <text evidence="3">The sequence shown here is derived from an EMBL/GenBank/DDBJ whole genome shotgun (WGS) entry which is preliminary data.</text>
</comment>
<protein>
    <recommendedName>
        <fullName evidence="5">Insulinase family protein</fullName>
    </recommendedName>
</protein>
<dbReference type="SUPFAM" id="SSF63411">
    <property type="entry name" value="LuxS/MPP-like metallohydrolase"/>
    <property type="match status" value="2"/>
</dbReference>
<feature type="domain" description="Peptidase M16 C-terminal" evidence="2">
    <location>
        <begin position="289"/>
        <end position="465"/>
    </location>
</feature>
<dbReference type="InterPro" id="IPR011765">
    <property type="entry name" value="Pept_M16_N"/>
</dbReference>
<dbReference type="PANTHER" id="PTHR11851">
    <property type="entry name" value="METALLOPROTEASE"/>
    <property type="match status" value="1"/>
</dbReference>
<evidence type="ECO:0000259" key="1">
    <source>
        <dbReference type="Pfam" id="PF00675"/>
    </source>
</evidence>
<proteinExistence type="predicted"/>
<name>A0ABX4GQH1_9PSED</name>
<dbReference type="EMBL" id="NQKG01000003">
    <property type="protein sequence ID" value="OZY56302.1"/>
    <property type="molecule type" value="Genomic_DNA"/>
</dbReference>
<dbReference type="PANTHER" id="PTHR11851:SF224">
    <property type="entry name" value="PROCESSING PROTEASE"/>
    <property type="match status" value="1"/>
</dbReference>
<dbReference type="Proteomes" id="UP000216897">
    <property type="component" value="Unassembled WGS sequence"/>
</dbReference>
<organism evidence="3 4">
    <name type="scientific">Pseudomonas lundensis</name>
    <dbReference type="NCBI Taxonomy" id="86185"/>
    <lineage>
        <taxon>Bacteria</taxon>
        <taxon>Pseudomonadati</taxon>
        <taxon>Pseudomonadota</taxon>
        <taxon>Gammaproteobacteria</taxon>
        <taxon>Pseudomonadales</taxon>
        <taxon>Pseudomonadaceae</taxon>
        <taxon>Pseudomonas</taxon>
    </lineage>
</organism>
<accession>A0ABX4GQH1</accession>
<dbReference type="InterPro" id="IPR007863">
    <property type="entry name" value="Peptidase_M16_C"/>
</dbReference>
<evidence type="ECO:0000259" key="2">
    <source>
        <dbReference type="Pfam" id="PF05193"/>
    </source>
</evidence>
<keyword evidence="4" id="KW-1185">Reference proteome</keyword>
<evidence type="ECO:0000313" key="3">
    <source>
        <dbReference type="EMBL" id="OZY56302.1"/>
    </source>
</evidence>
<evidence type="ECO:0008006" key="5">
    <source>
        <dbReference type="Google" id="ProtNLM"/>
    </source>
</evidence>
<dbReference type="InterPro" id="IPR050361">
    <property type="entry name" value="MPP/UQCRC_Complex"/>
</dbReference>
<dbReference type="Gene3D" id="3.30.830.10">
    <property type="entry name" value="Metalloenzyme, LuxS/M16 peptidase-like"/>
    <property type="match status" value="2"/>
</dbReference>
<dbReference type="Pfam" id="PF05193">
    <property type="entry name" value="Peptidase_M16_C"/>
    <property type="match status" value="1"/>
</dbReference>
<dbReference type="InterPro" id="IPR011249">
    <property type="entry name" value="Metalloenz_LuxS/M16"/>
</dbReference>
<reference evidence="3 4" key="1">
    <citation type="submission" date="2017-08" db="EMBL/GenBank/DDBJ databases">
        <title>Genomic and metabolic characterisation of spoilage-associated Pseudomonas species.</title>
        <authorList>
            <person name="Stanborough T."/>
            <person name="Fegan N."/>
            <person name="Powell S.M."/>
            <person name="Singh T."/>
            <person name="Tamplin M.L."/>
            <person name="Chandry P.S."/>
        </authorList>
    </citation>
    <scope>NUCLEOTIDE SEQUENCE [LARGE SCALE GENOMIC DNA]</scope>
    <source>
        <strain evidence="3 4">L1814</strain>
    </source>
</reference>
<sequence>MPTIKSRNKPANWANWKASACPGPPSTLRPGACWHCPHLTFSNWPAPTSLKTATAPLTCRGRRKNMTDLCPTPKRSSFLRAARSVLVISLSLNAAAHAVEPVSAGLKTLETLDDSDIANRPLKIHAWSTHEGTGVLFIETREIPVVDLSVRFSAGSSRDDDMPGRAALTLKLLHQGIEGKDAQTIADTFDQLGAQLTSSVDKDEVRVNLRTLSEPQIRSAAVELFTQLVSAPAFSPTATERIKATALNELTLARQNPALLTQQALHAQLYAGHPYASAQAGNEQSIAKLGAEHLRAFHQQAYSASNALLVMVGDLSLDDATTLSIALSQALPQGPKLAPIALSTGMATRPGHAHVEALSGQTHIMLAQPGIPANHPDYVALQVASLLFGGSGHNRLINELRHKRGLTYSAASFMPLWQAGGPWTISVQTDPDHQEATIGLVKTLFEQWLDEGPTEQELVDVKRRLAGNLPLTSASNAQMLQQLLLIGAHGLPRNFDALVMQAQQLTPAHIKAVINRYLKADQWVITSHGPTTTQRPLPVPAP</sequence>
<gene>
    <name evidence="3" type="ORF">CJF38_04380</name>
</gene>
<feature type="domain" description="Peptidase M16 N-terminal" evidence="1">
    <location>
        <begin position="139"/>
        <end position="278"/>
    </location>
</feature>